<feature type="region of interest" description="Disordered" evidence="1">
    <location>
        <begin position="886"/>
        <end position="916"/>
    </location>
</feature>
<feature type="region of interest" description="Disordered" evidence="1">
    <location>
        <begin position="573"/>
        <end position="596"/>
    </location>
</feature>
<reference evidence="2" key="1">
    <citation type="submission" date="2015-11" db="EMBL/GenBank/DDBJ databases">
        <title>De novo transcriptome assembly of four potential Pierce s Disease insect vectors from Arizona vineyards.</title>
        <authorList>
            <person name="Tassone E.E."/>
        </authorList>
    </citation>
    <scope>NUCLEOTIDE SEQUENCE</scope>
</reference>
<protein>
    <submittedName>
        <fullName evidence="2">Uncharacterized protein</fullName>
    </submittedName>
</protein>
<sequence length="1318" mass="153761">MESMYNRNRVHYCNNLCCNQNSSQWEYFTGYNNNGNCEQKKMICEPGMTKGLMQSLKDKITSLQSDSVRFKFGKKPVKRKPNEYYYLMLRKISTLEKKLQNLECLFLSRTNGLEEDKHDSEYLCDYLTFCDSVRSLVDLANQLKEEIYTKSNTQFKNQNVFQLYDRIQVLESDLHDLALYLEQLQDFGDEFDRIRPVSREFRYTENIVPSNQRDGLKDKTKSQSDKRILQPEHKKSKSKLKRSKKSKKEEQPFDQTTINISHMSETLAELKEPLPSEVTITVRPDKIKSNKKLKRSKKEEKCGEMSSISPSRQFQAQIVNYYKSTSKTNKSKDNSQHGCNHYKHNGHTTFLDDKNKNSNKRSVNSQPCYHHVQKSSKISTCSCESCVAHEQRWRFLNKHNNNVFRQSGNTSVCSCSSCDDNSDRGHIPTYNPKVLFLKPENDKGGFNRNIRRINNFQRQSKKLLPQHYDVSYDEDENYCFCEPKMINVSHKKQGLKMDMRQVPTRQTNQCYHNVLYIPHHQYKLKNKVELKQKKQTKNVKRSQIPNFQEEKDEHIQHVYYYDAFPNEEYYIKKQGRQQQQHNEQETSNIHYKNKTNNKFYSSKKGHYERQFGGFRNQSNNLKKNFVSNSKFGKHFQNNENWFHDSPDNTSNSESDEPNDLNEKPGHVPHKKNLQPGKHLHIKFYEHEELEEHRKLPYNVEQNQKFKQGGFHQPPRFCERNRINDWPNDNWSKQWPPNWGRNKFPRWHHQNMKFNKPFIGGFRSFDSVNQNRLSSDDSSCHCRINVCDNPKCKVDNKSDDMVVFLRNNEDSSSLSEDSDLKKVINSLKDFETEVCGKCIVKEKKIKLVPNEAAGTNGKGVTKVIVKKEIIKCPSCRNKLDKHIFKATHSQSKNDIKDSKDIKNVQDSKSNKNLEEDKTSTKIYPEDIRMENTNKSRTNFIVNPIQKAETGDNKINGVWSSMQNKRPIPIFQTQVDQGDIFKNSNVQNIADSQKSLDLPNYGNTININIERGSYSVGASQEDTGVNKRDEHDGPKSKREESANKSAFTVPKVIEREESKLESSFINKMDARDENTPHFDKTTPTSKSSRIDIVQTLLTVTGEEEPHTAVKTDTNDVHKDVNKTDAVSRKSKSDKRLPSNENYLEENKNSKDPATQSKDKSIDKTAFTVQANRKLGCKDYFYSSNVPYKPLSQKVQHVFPSVFAKKVKYNASEKKPVKSKEILNYYPKISSINLGRRSCKQFKHKQSSHPRMSSKDFLRNVTRRSVRNYHKSYHHNLNETSSDTKLENNNNMVYSSVASESSFSVLNWEKVANKLKEQNLS</sequence>
<name>A0A1B6LJD8_9HEMI</name>
<feature type="region of interest" description="Disordered" evidence="1">
    <location>
        <begin position="289"/>
        <end position="309"/>
    </location>
</feature>
<feature type="compositionally biased region" description="Basic and acidic residues" evidence="1">
    <location>
        <begin position="1101"/>
        <end position="1125"/>
    </location>
</feature>
<feature type="region of interest" description="Disordered" evidence="1">
    <location>
        <begin position="636"/>
        <end position="675"/>
    </location>
</feature>
<gene>
    <name evidence="2" type="ORF">g.6413</name>
</gene>
<dbReference type="EMBL" id="GEBQ01016164">
    <property type="protein sequence ID" value="JAT23813.1"/>
    <property type="molecule type" value="Transcribed_RNA"/>
</dbReference>
<feature type="region of interest" description="Disordered" evidence="1">
    <location>
        <begin position="1099"/>
        <end position="1158"/>
    </location>
</feature>
<feature type="compositionally biased region" description="Basic and acidic residues" evidence="1">
    <location>
        <begin position="1022"/>
        <end position="1040"/>
    </location>
</feature>
<proteinExistence type="predicted"/>
<feature type="compositionally biased region" description="Basic and acidic residues" evidence="1">
    <location>
        <begin position="214"/>
        <end position="233"/>
    </location>
</feature>
<organism evidence="2">
    <name type="scientific">Graphocephala atropunctata</name>
    <dbReference type="NCBI Taxonomy" id="36148"/>
    <lineage>
        <taxon>Eukaryota</taxon>
        <taxon>Metazoa</taxon>
        <taxon>Ecdysozoa</taxon>
        <taxon>Arthropoda</taxon>
        <taxon>Hexapoda</taxon>
        <taxon>Insecta</taxon>
        <taxon>Pterygota</taxon>
        <taxon>Neoptera</taxon>
        <taxon>Paraneoptera</taxon>
        <taxon>Hemiptera</taxon>
        <taxon>Auchenorrhyncha</taxon>
        <taxon>Membracoidea</taxon>
        <taxon>Cicadellidae</taxon>
        <taxon>Cicadellinae</taxon>
        <taxon>Cicadellini</taxon>
        <taxon>Graphocephala</taxon>
    </lineage>
</organism>
<evidence type="ECO:0000313" key="2">
    <source>
        <dbReference type="EMBL" id="JAT23813.1"/>
    </source>
</evidence>
<accession>A0A1B6LJD8</accession>
<feature type="compositionally biased region" description="Basic and acidic residues" evidence="1">
    <location>
        <begin position="890"/>
        <end position="916"/>
    </location>
</feature>
<feature type="compositionally biased region" description="Basic and acidic residues" evidence="1">
    <location>
        <begin position="1066"/>
        <end position="1078"/>
    </location>
</feature>
<feature type="compositionally biased region" description="Basic residues" evidence="1">
    <location>
        <begin position="234"/>
        <end position="246"/>
    </location>
</feature>
<feature type="region of interest" description="Disordered" evidence="1">
    <location>
        <begin position="1063"/>
        <end position="1087"/>
    </location>
</feature>
<evidence type="ECO:0000256" key="1">
    <source>
        <dbReference type="SAM" id="MobiDB-lite"/>
    </source>
</evidence>
<feature type="region of interest" description="Disordered" evidence="1">
    <location>
        <begin position="205"/>
        <end position="258"/>
    </location>
</feature>
<feature type="compositionally biased region" description="Basic residues" evidence="1">
    <location>
        <begin position="666"/>
        <end position="675"/>
    </location>
</feature>
<feature type="region of interest" description="Disordered" evidence="1">
    <location>
        <begin position="1014"/>
        <end position="1045"/>
    </location>
</feature>
<feature type="region of interest" description="Disordered" evidence="1">
    <location>
        <begin position="346"/>
        <end position="365"/>
    </location>
</feature>
<feature type="compositionally biased region" description="Basic and acidic residues" evidence="1">
    <location>
        <begin position="1142"/>
        <end position="1158"/>
    </location>
</feature>